<dbReference type="EMBL" id="SNZR01000015">
    <property type="protein sequence ID" value="TDR88095.1"/>
    <property type="molecule type" value="Genomic_DNA"/>
</dbReference>
<keyword evidence="3" id="KW-1185">Reference proteome</keyword>
<evidence type="ECO:0000313" key="3">
    <source>
        <dbReference type="Proteomes" id="UP000295122"/>
    </source>
</evidence>
<keyword evidence="1" id="KW-1133">Transmembrane helix</keyword>
<gene>
    <name evidence="2" type="ORF">EV668_3963</name>
</gene>
<feature type="transmembrane region" description="Helical" evidence="1">
    <location>
        <begin position="274"/>
        <end position="292"/>
    </location>
</feature>
<dbReference type="OrthoDB" id="7975584at2"/>
<keyword evidence="1" id="KW-0472">Membrane</keyword>
<feature type="transmembrane region" description="Helical" evidence="1">
    <location>
        <begin position="116"/>
        <end position="146"/>
    </location>
</feature>
<dbReference type="Proteomes" id="UP000295122">
    <property type="component" value="Unassembled WGS sequence"/>
</dbReference>
<feature type="transmembrane region" description="Helical" evidence="1">
    <location>
        <begin position="80"/>
        <end position="104"/>
    </location>
</feature>
<dbReference type="AlphaFoldDB" id="A0A4R7BU40"/>
<organism evidence="2 3">
    <name type="scientific">Enterovirga rhinocerotis</name>
    <dbReference type="NCBI Taxonomy" id="1339210"/>
    <lineage>
        <taxon>Bacteria</taxon>
        <taxon>Pseudomonadati</taxon>
        <taxon>Pseudomonadota</taxon>
        <taxon>Alphaproteobacteria</taxon>
        <taxon>Hyphomicrobiales</taxon>
        <taxon>Methylobacteriaceae</taxon>
        <taxon>Enterovirga</taxon>
    </lineage>
</organism>
<feature type="transmembrane region" description="Helical" evidence="1">
    <location>
        <begin position="247"/>
        <end position="267"/>
    </location>
</feature>
<name>A0A4R7BU40_9HYPH</name>
<sequence>MDRPALGLALLVVIAIAPMLVAGPVPALLDYPNHLARMSILMRDGTPDANPHYEVVWSFVPNLAMDAIVPPLGRLVGIEAATLLFLIVSQALVIGGAVSLDLAVKGRIAWAGYAAVLFLYAPPFAWSFLNFQFGLGLALLAFAMWIRQTRRTLGGALAWHALACLVLFVSHLFALGLYGWAIGLYELWRWRQERIPLSQRSWIVLALVLPPAALFAITLLSGASVGAQTTLWSPASKLLFGIAANGFSRPVSLTILVAIAGGGWLLARRGELRSIGAGPLLAAGFVVLYLLMPHRLLDSALVDIRVPLAAALILPAFVEIRFRDRAAQTGTRIALGLLLALNLSIVTWNQSAYSSTYRAFLASAATLPRGARVLSAYDEADRRGLTSRLWDLPIHHLPTLAILEANAFVPTLFMHPGKQPIRPAPDVRRLSVPDSDPPSLSVLKEFLVRPDASIPIADHLRHWVRDFEYLYLLSPLGPVAANPLPHLLSPISSDSRFTLYRIVGPARTR</sequence>
<keyword evidence="1" id="KW-0812">Transmembrane</keyword>
<feature type="transmembrane region" description="Helical" evidence="1">
    <location>
        <begin position="329"/>
        <end position="348"/>
    </location>
</feature>
<reference evidence="2 3" key="1">
    <citation type="submission" date="2019-03" db="EMBL/GenBank/DDBJ databases">
        <title>Genomic Encyclopedia of Type Strains, Phase IV (KMG-IV): sequencing the most valuable type-strain genomes for metagenomic binning, comparative biology and taxonomic classification.</title>
        <authorList>
            <person name="Goeker M."/>
        </authorList>
    </citation>
    <scope>NUCLEOTIDE SEQUENCE [LARGE SCALE GENOMIC DNA]</scope>
    <source>
        <strain evidence="2 3">DSM 25903</strain>
    </source>
</reference>
<evidence type="ECO:0000256" key="1">
    <source>
        <dbReference type="SAM" id="Phobius"/>
    </source>
</evidence>
<proteinExistence type="predicted"/>
<comment type="caution">
    <text evidence="2">The sequence shown here is derived from an EMBL/GenBank/DDBJ whole genome shotgun (WGS) entry which is preliminary data.</text>
</comment>
<feature type="transmembrane region" description="Helical" evidence="1">
    <location>
        <begin position="202"/>
        <end position="227"/>
    </location>
</feature>
<accession>A0A4R7BU40</accession>
<evidence type="ECO:0008006" key="4">
    <source>
        <dbReference type="Google" id="ProtNLM"/>
    </source>
</evidence>
<evidence type="ECO:0000313" key="2">
    <source>
        <dbReference type="EMBL" id="TDR88095.1"/>
    </source>
</evidence>
<feature type="transmembrane region" description="Helical" evidence="1">
    <location>
        <begin position="304"/>
        <end position="322"/>
    </location>
</feature>
<protein>
    <recommendedName>
        <fullName evidence="4">Glycosyltransferase RgtA/B/C/D-like domain-containing protein</fullName>
    </recommendedName>
</protein>
<dbReference type="RefSeq" id="WP_133773297.1">
    <property type="nucleotide sequence ID" value="NZ_SNZR01000015.1"/>
</dbReference>
<feature type="transmembrane region" description="Helical" evidence="1">
    <location>
        <begin position="158"/>
        <end position="181"/>
    </location>
</feature>